<name>A0ACB9GAQ0_CICIN</name>
<sequence length="79" mass="9039">MLTWDLNNCKDKRVYEEVDVNMEWLSIFVEDCLSSSGNCMPPAAKPQSTTSTAEGYATLKNLLKFCLSHTLPPLYFKRF</sequence>
<organism evidence="1 2">
    <name type="scientific">Cichorium intybus</name>
    <name type="common">Chicory</name>
    <dbReference type="NCBI Taxonomy" id="13427"/>
    <lineage>
        <taxon>Eukaryota</taxon>
        <taxon>Viridiplantae</taxon>
        <taxon>Streptophyta</taxon>
        <taxon>Embryophyta</taxon>
        <taxon>Tracheophyta</taxon>
        <taxon>Spermatophyta</taxon>
        <taxon>Magnoliopsida</taxon>
        <taxon>eudicotyledons</taxon>
        <taxon>Gunneridae</taxon>
        <taxon>Pentapetalae</taxon>
        <taxon>asterids</taxon>
        <taxon>campanulids</taxon>
        <taxon>Asterales</taxon>
        <taxon>Asteraceae</taxon>
        <taxon>Cichorioideae</taxon>
        <taxon>Cichorieae</taxon>
        <taxon>Cichoriinae</taxon>
        <taxon>Cichorium</taxon>
    </lineage>
</organism>
<protein>
    <submittedName>
        <fullName evidence="1">Uncharacterized protein</fullName>
    </submittedName>
</protein>
<accession>A0ACB9GAQ0</accession>
<reference evidence="2" key="1">
    <citation type="journal article" date="2022" name="Mol. Ecol. Resour.">
        <title>The genomes of chicory, endive, great burdock and yacon provide insights into Asteraceae palaeo-polyploidization history and plant inulin production.</title>
        <authorList>
            <person name="Fan W."/>
            <person name="Wang S."/>
            <person name="Wang H."/>
            <person name="Wang A."/>
            <person name="Jiang F."/>
            <person name="Liu H."/>
            <person name="Zhao H."/>
            <person name="Xu D."/>
            <person name="Zhang Y."/>
        </authorList>
    </citation>
    <scope>NUCLEOTIDE SEQUENCE [LARGE SCALE GENOMIC DNA]</scope>
    <source>
        <strain evidence="2">cv. Punajuju</strain>
    </source>
</reference>
<proteinExistence type="predicted"/>
<evidence type="ECO:0000313" key="2">
    <source>
        <dbReference type="Proteomes" id="UP001055811"/>
    </source>
</evidence>
<evidence type="ECO:0000313" key="1">
    <source>
        <dbReference type="EMBL" id="KAI3780547.1"/>
    </source>
</evidence>
<gene>
    <name evidence="1" type="ORF">L2E82_10531</name>
</gene>
<comment type="caution">
    <text evidence="1">The sequence shown here is derived from an EMBL/GenBank/DDBJ whole genome shotgun (WGS) entry which is preliminary data.</text>
</comment>
<reference evidence="1 2" key="2">
    <citation type="journal article" date="2022" name="Mol. Ecol. Resour.">
        <title>The genomes of chicory, endive, great burdock and yacon provide insights into Asteraceae paleo-polyploidization history and plant inulin production.</title>
        <authorList>
            <person name="Fan W."/>
            <person name="Wang S."/>
            <person name="Wang H."/>
            <person name="Wang A."/>
            <person name="Jiang F."/>
            <person name="Liu H."/>
            <person name="Zhao H."/>
            <person name="Xu D."/>
            <person name="Zhang Y."/>
        </authorList>
    </citation>
    <scope>NUCLEOTIDE SEQUENCE [LARGE SCALE GENOMIC DNA]</scope>
    <source>
        <strain evidence="2">cv. Punajuju</strain>
        <tissue evidence="1">Leaves</tissue>
    </source>
</reference>
<dbReference type="EMBL" id="CM042010">
    <property type="protein sequence ID" value="KAI3780547.1"/>
    <property type="molecule type" value="Genomic_DNA"/>
</dbReference>
<keyword evidence="2" id="KW-1185">Reference proteome</keyword>
<dbReference type="Proteomes" id="UP001055811">
    <property type="component" value="Linkage Group LG02"/>
</dbReference>